<dbReference type="SUPFAM" id="SSF46785">
    <property type="entry name" value="Winged helix' DNA-binding domain"/>
    <property type="match status" value="1"/>
</dbReference>
<proteinExistence type="predicted"/>
<dbReference type="PIRSF" id="PIRSF020623">
    <property type="entry name" value="PaaX"/>
    <property type="match status" value="1"/>
</dbReference>
<dbReference type="Pfam" id="PF08223">
    <property type="entry name" value="PaaX_C"/>
    <property type="match status" value="1"/>
</dbReference>
<accession>A0A1T1HCV0</accession>
<dbReference type="InterPro" id="IPR036388">
    <property type="entry name" value="WH-like_DNA-bd_sf"/>
</dbReference>
<dbReference type="Gene3D" id="1.10.10.10">
    <property type="entry name" value="Winged helix-like DNA-binding domain superfamily/Winged helix DNA-binding domain"/>
    <property type="match status" value="1"/>
</dbReference>
<dbReference type="InterPro" id="IPR048846">
    <property type="entry name" value="PaaX-like_central"/>
</dbReference>
<dbReference type="InterPro" id="IPR012906">
    <property type="entry name" value="PaaX-like_N"/>
</dbReference>
<feature type="domain" description="Transcriptional repressor PaaX-like N-terminal" evidence="1">
    <location>
        <begin position="21"/>
        <end position="89"/>
    </location>
</feature>
<name>A0A1T1HCV0_OCELI</name>
<dbReference type="Pfam" id="PF07848">
    <property type="entry name" value="PaaX"/>
    <property type="match status" value="1"/>
</dbReference>
<evidence type="ECO:0000313" key="5">
    <source>
        <dbReference type="Proteomes" id="UP000190064"/>
    </source>
</evidence>
<dbReference type="Gene3D" id="3.30.70.2650">
    <property type="match status" value="1"/>
</dbReference>
<dbReference type="NCBIfam" id="TIGR02277">
    <property type="entry name" value="PaaX_trns_reg"/>
    <property type="match status" value="1"/>
</dbReference>
<sequence length="308" mass="35400">MSKNRAVSQLVEEFCQQRPIRAGSLIITVYGDSIAPRGGTVWLGSLINSLEPLGLNQRLVRTSVFRLAKEEWLTAEQIGRRSYYSLTASGRRRFEKAFKRVYAPVLPDWDGQWCLVITSQLDQDLRKNVKEELGWLGFGPIAPGVMAHPMADMSELQSSLKDLGALDDAIIFQTHKQDVINGRPLRLLVRDCWNLDELSESYRQFLNKFRPIWNELKNEDKLDPEDCFLIRTLLIHEYRRVLLRDPQLPEELLPNDWEGTAARLLCRNLYRLVAEKTEYHLSQILETAEGPLPDASPAFYKRFGGLSI</sequence>
<evidence type="ECO:0000259" key="1">
    <source>
        <dbReference type="Pfam" id="PF07848"/>
    </source>
</evidence>
<dbReference type="AlphaFoldDB" id="A0A1T1HCV0"/>
<dbReference type="PANTHER" id="PTHR30319">
    <property type="entry name" value="PHENYLACETIC ACID REGULATOR-RELATED TRANSCRIPTIONAL REPRESSOR"/>
    <property type="match status" value="1"/>
</dbReference>
<dbReference type="Gene3D" id="1.20.58.1460">
    <property type="match status" value="1"/>
</dbReference>
<evidence type="ECO:0000259" key="3">
    <source>
        <dbReference type="Pfam" id="PF20803"/>
    </source>
</evidence>
<dbReference type="EMBL" id="MTSD02000002">
    <property type="protein sequence ID" value="OOV87557.1"/>
    <property type="molecule type" value="Genomic_DNA"/>
</dbReference>
<dbReference type="Proteomes" id="UP000190064">
    <property type="component" value="Unassembled WGS sequence"/>
</dbReference>
<dbReference type="InterPro" id="IPR011965">
    <property type="entry name" value="PaaX_trns_reg"/>
</dbReference>
<evidence type="ECO:0000259" key="2">
    <source>
        <dbReference type="Pfam" id="PF08223"/>
    </source>
</evidence>
<reference evidence="4" key="1">
    <citation type="submission" date="2017-02" db="EMBL/GenBank/DDBJ databases">
        <title>Draft Genome Sequence of the Salt Water Bacterium Oceanospirillum linum ATCC 11336.</title>
        <authorList>
            <person name="Trachtenberg A.M."/>
            <person name="Carney J.G."/>
            <person name="Linnane J.D."/>
            <person name="Rheaume B.A."/>
            <person name="Pitts N.L."/>
            <person name="Mykles D.L."/>
            <person name="Maclea K.S."/>
        </authorList>
    </citation>
    <scope>NUCLEOTIDE SEQUENCE [LARGE SCALE GENOMIC DNA]</scope>
    <source>
        <strain evidence="4">ATCC 11336</strain>
    </source>
</reference>
<dbReference type="STRING" id="966.BTA35_0205820"/>
<dbReference type="PANTHER" id="PTHR30319:SF1">
    <property type="entry name" value="TRANSCRIPTIONAL REPRESSOR PAAX"/>
    <property type="match status" value="1"/>
</dbReference>
<keyword evidence="5" id="KW-1185">Reference proteome</keyword>
<dbReference type="GO" id="GO:0006351">
    <property type="term" value="P:DNA-templated transcription"/>
    <property type="evidence" value="ECO:0007669"/>
    <property type="project" value="InterPro"/>
</dbReference>
<feature type="domain" description="Transcriptional repressor PaaX-like C-terminal" evidence="2">
    <location>
        <begin position="193"/>
        <end position="282"/>
    </location>
</feature>
<dbReference type="Pfam" id="PF20803">
    <property type="entry name" value="PaaX_M"/>
    <property type="match status" value="1"/>
</dbReference>
<gene>
    <name evidence="4" type="ORF">BTA35_0205820</name>
</gene>
<dbReference type="InterPro" id="IPR036390">
    <property type="entry name" value="WH_DNA-bd_sf"/>
</dbReference>
<comment type="caution">
    <text evidence="4">The sequence shown here is derived from an EMBL/GenBank/DDBJ whole genome shotgun (WGS) entry which is preliminary data.</text>
</comment>
<dbReference type="InterPro" id="IPR013225">
    <property type="entry name" value="PaaX_C"/>
</dbReference>
<organism evidence="4 5">
    <name type="scientific">Oceanospirillum linum</name>
    <dbReference type="NCBI Taxonomy" id="966"/>
    <lineage>
        <taxon>Bacteria</taxon>
        <taxon>Pseudomonadati</taxon>
        <taxon>Pseudomonadota</taxon>
        <taxon>Gammaproteobacteria</taxon>
        <taxon>Oceanospirillales</taxon>
        <taxon>Oceanospirillaceae</taxon>
        <taxon>Oceanospirillum</taxon>
    </lineage>
</organism>
<dbReference type="RefSeq" id="WP_078318887.1">
    <property type="nucleotide sequence ID" value="NZ_MTSD02000002.1"/>
</dbReference>
<protein>
    <submittedName>
        <fullName evidence="4">Phenylacetic acid degradation operon negative regulatory protein PaaX</fullName>
    </submittedName>
</protein>
<evidence type="ECO:0000313" key="4">
    <source>
        <dbReference type="EMBL" id="OOV87557.1"/>
    </source>
</evidence>
<feature type="domain" description="Transcriptional repressor PaaX-like central Cas2-like" evidence="3">
    <location>
        <begin position="108"/>
        <end position="178"/>
    </location>
</feature>